<evidence type="ECO:0000313" key="7">
    <source>
        <dbReference type="Proteomes" id="UP000257139"/>
    </source>
</evidence>
<dbReference type="InterPro" id="IPR006140">
    <property type="entry name" value="D-isomer_DH_NAD-bd"/>
</dbReference>
<evidence type="ECO:0000313" key="6">
    <source>
        <dbReference type="EMBL" id="SPC25573.1"/>
    </source>
</evidence>
<keyword evidence="2" id="KW-0520">NAD</keyword>
<evidence type="ECO:0000259" key="5">
    <source>
        <dbReference type="Pfam" id="PF02826"/>
    </source>
</evidence>
<dbReference type="EMBL" id="OGUU01000045">
    <property type="protein sequence ID" value="SPC25573.1"/>
    <property type="molecule type" value="Genomic_DNA"/>
</dbReference>
<gene>
    <name evidence="6" type="ORF">CBM2594_U10074</name>
</gene>
<dbReference type="AlphaFoldDB" id="A0A7Z7JHP8"/>
<sequence>MRRIDRSFQVNNSMPALKTFALIHPLTPEQLHSFQSAFPDIEILHAESGMPRGFEQAQAAAVHWNVNNFAGLLAAGRSLRWLHIRSTGVEQLAAAAQTRRDVTLTNGSGNHAPNIAEHVLAMMFAFARQLPHFVRAQDRREWKPVRSDRVFELSEQHVVIVGLGSIGLELARRAKALGMRVTGVRRRAAMPLPPSVDEVCAIFDVDEVLTKADHVVLALPLTEQSIQLFDKRRLACIKPGAYLYNVGRGQTVDHDALVGALASGHIAGAGLDVTYPEPLPDNSPLWVFPNVLLTAHTAGATPRSYQRFEALVMENMRRFSEDRPLLNVVDKAVGY</sequence>
<dbReference type="Proteomes" id="UP000257139">
    <property type="component" value="Unassembled WGS sequence"/>
</dbReference>
<protein>
    <submittedName>
        <fullName evidence="6">D-isomer specific 2-hydroxyacid dehydrogenase NAD-binding protein</fullName>
    </submittedName>
</protein>
<keyword evidence="1 3" id="KW-0560">Oxidoreductase</keyword>
<comment type="similarity">
    <text evidence="3">Belongs to the D-isomer specific 2-hydroxyacid dehydrogenase family.</text>
</comment>
<comment type="caution">
    <text evidence="6">The sequence shown here is derived from an EMBL/GenBank/DDBJ whole genome shotgun (WGS) entry which is preliminary data.</text>
</comment>
<dbReference type="GO" id="GO:0051287">
    <property type="term" value="F:NAD binding"/>
    <property type="evidence" value="ECO:0007669"/>
    <property type="project" value="InterPro"/>
</dbReference>
<accession>A0A7Z7JHP8</accession>
<dbReference type="SUPFAM" id="SSF52283">
    <property type="entry name" value="Formate/glycerate dehydrogenase catalytic domain-like"/>
    <property type="match status" value="1"/>
</dbReference>
<dbReference type="Pfam" id="PF02826">
    <property type="entry name" value="2-Hacid_dh_C"/>
    <property type="match status" value="1"/>
</dbReference>
<evidence type="ECO:0000256" key="1">
    <source>
        <dbReference type="ARBA" id="ARBA00023002"/>
    </source>
</evidence>
<dbReference type="CDD" id="cd05300">
    <property type="entry name" value="2-Hacid_dh_1"/>
    <property type="match status" value="1"/>
</dbReference>
<dbReference type="SUPFAM" id="SSF51735">
    <property type="entry name" value="NAD(P)-binding Rossmann-fold domains"/>
    <property type="match status" value="1"/>
</dbReference>
<dbReference type="InterPro" id="IPR036291">
    <property type="entry name" value="NAD(P)-bd_dom_sf"/>
</dbReference>
<dbReference type="RefSeq" id="WP_147309037.1">
    <property type="nucleotide sequence ID" value="NZ_OFSW01000032.1"/>
</dbReference>
<proteinExistence type="inferred from homology"/>
<feature type="domain" description="D-isomer specific 2-hydroxyacid dehydrogenase NAD-binding" evidence="5">
    <location>
        <begin position="120"/>
        <end position="298"/>
    </location>
</feature>
<dbReference type="InterPro" id="IPR006139">
    <property type="entry name" value="D-isomer_2_OHA_DH_cat_dom"/>
</dbReference>
<dbReference type="GO" id="GO:0016616">
    <property type="term" value="F:oxidoreductase activity, acting on the CH-OH group of donors, NAD or NADP as acceptor"/>
    <property type="evidence" value="ECO:0007669"/>
    <property type="project" value="InterPro"/>
</dbReference>
<evidence type="ECO:0000259" key="4">
    <source>
        <dbReference type="Pfam" id="PF00389"/>
    </source>
</evidence>
<dbReference type="Gene3D" id="3.40.50.720">
    <property type="entry name" value="NAD(P)-binding Rossmann-like Domain"/>
    <property type="match status" value="2"/>
</dbReference>
<feature type="domain" description="D-isomer specific 2-hydroxyacid dehydrogenase catalytic" evidence="4">
    <location>
        <begin position="22"/>
        <end position="329"/>
    </location>
</feature>
<evidence type="ECO:0000256" key="2">
    <source>
        <dbReference type="ARBA" id="ARBA00023027"/>
    </source>
</evidence>
<dbReference type="Pfam" id="PF00389">
    <property type="entry name" value="2-Hacid_dh"/>
    <property type="match status" value="1"/>
</dbReference>
<dbReference type="PANTHER" id="PTHR43333">
    <property type="entry name" value="2-HACID_DH_C DOMAIN-CONTAINING PROTEIN"/>
    <property type="match status" value="1"/>
</dbReference>
<name>A0A7Z7JHP8_9BURK</name>
<dbReference type="PANTHER" id="PTHR43333:SF1">
    <property type="entry name" value="D-ISOMER SPECIFIC 2-HYDROXYACID DEHYDROGENASE NAD-BINDING DOMAIN-CONTAINING PROTEIN"/>
    <property type="match status" value="1"/>
</dbReference>
<evidence type="ECO:0000256" key="3">
    <source>
        <dbReference type="RuleBase" id="RU003719"/>
    </source>
</evidence>
<reference evidence="6 7" key="1">
    <citation type="submission" date="2018-01" db="EMBL/GenBank/DDBJ databases">
        <authorList>
            <person name="Clerissi C."/>
        </authorList>
    </citation>
    <scope>NUCLEOTIDE SEQUENCE [LARGE SCALE GENOMIC DNA]</scope>
    <source>
        <strain evidence="6">Cupriavidus taiwanensis STM 6021</strain>
    </source>
</reference>
<organism evidence="6 7">
    <name type="scientific">Cupriavidus taiwanensis</name>
    <dbReference type="NCBI Taxonomy" id="164546"/>
    <lineage>
        <taxon>Bacteria</taxon>
        <taxon>Pseudomonadati</taxon>
        <taxon>Pseudomonadota</taxon>
        <taxon>Betaproteobacteria</taxon>
        <taxon>Burkholderiales</taxon>
        <taxon>Burkholderiaceae</taxon>
        <taxon>Cupriavidus</taxon>
    </lineage>
</organism>